<comment type="similarity">
    <text evidence="1">Belongs to the iron-containing alcohol dehydrogenase family.</text>
</comment>
<dbReference type="Gene3D" id="1.20.1090.10">
    <property type="entry name" value="Dehydroquinate synthase-like - alpha domain"/>
    <property type="match status" value="1"/>
</dbReference>
<dbReference type="PROSITE" id="PS00060">
    <property type="entry name" value="ADH_IRON_2"/>
    <property type="match status" value="1"/>
</dbReference>
<evidence type="ECO:0000256" key="3">
    <source>
        <dbReference type="ARBA" id="ARBA00023027"/>
    </source>
</evidence>
<evidence type="ECO:0000259" key="5">
    <source>
        <dbReference type="Pfam" id="PF25137"/>
    </source>
</evidence>
<dbReference type="InterPro" id="IPR039697">
    <property type="entry name" value="Alcohol_dehydrogenase_Fe"/>
</dbReference>
<dbReference type="HOGENOM" id="CLU_007207_0_0_9"/>
<dbReference type="EC" id="1.1.1.1" evidence="6"/>
<dbReference type="Pfam" id="PF25137">
    <property type="entry name" value="ADH_Fe_C"/>
    <property type="match status" value="1"/>
</dbReference>
<dbReference type="RefSeq" id="WP_006599698.1">
    <property type="nucleotide sequence ID" value="NZ_GL622359.1"/>
</dbReference>
<keyword evidence="2 6" id="KW-0560">Oxidoreductase</keyword>
<dbReference type="Gene3D" id="3.40.50.1970">
    <property type="match status" value="1"/>
</dbReference>
<keyword evidence="7" id="KW-1185">Reference proteome</keyword>
<dbReference type="InterPro" id="IPR056798">
    <property type="entry name" value="ADH_Fe_C"/>
</dbReference>
<accession>E6MJU1</accession>
<name>E6MJU1_9FIRM</name>
<dbReference type="FunFam" id="3.40.50.1970:FF:000003">
    <property type="entry name" value="Alcohol dehydrogenase, iron-containing"/>
    <property type="match status" value="1"/>
</dbReference>
<feature type="domain" description="Fe-containing alcohol dehydrogenase-like C-terminal" evidence="5">
    <location>
        <begin position="205"/>
        <end position="397"/>
    </location>
</feature>
<comment type="caution">
    <text evidence="6">The sequence shown here is derived from an EMBL/GenBank/DDBJ whole genome shotgun (WGS) entry which is preliminary data.</text>
</comment>
<dbReference type="CDD" id="cd08189">
    <property type="entry name" value="Fe-ADH-like"/>
    <property type="match status" value="1"/>
</dbReference>
<organism evidence="6 7">
    <name type="scientific">Pseudoramibacter alactolyticus ATCC 23263</name>
    <dbReference type="NCBI Taxonomy" id="887929"/>
    <lineage>
        <taxon>Bacteria</taxon>
        <taxon>Bacillati</taxon>
        <taxon>Bacillota</taxon>
        <taxon>Clostridia</taxon>
        <taxon>Eubacteriales</taxon>
        <taxon>Eubacteriaceae</taxon>
        <taxon>Pseudoramibacter</taxon>
    </lineage>
</organism>
<reference evidence="6 7" key="1">
    <citation type="submission" date="2010-12" db="EMBL/GenBank/DDBJ databases">
        <authorList>
            <person name="Muzny D."/>
            <person name="Qin X."/>
            <person name="Deng J."/>
            <person name="Jiang H."/>
            <person name="Liu Y."/>
            <person name="Qu J."/>
            <person name="Song X.-Z."/>
            <person name="Zhang L."/>
            <person name="Thornton R."/>
            <person name="Coyle M."/>
            <person name="Francisco L."/>
            <person name="Jackson L."/>
            <person name="Javaid M."/>
            <person name="Korchina V."/>
            <person name="Kovar C."/>
            <person name="Mata R."/>
            <person name="Mathew T."/>
            <person name="Ngo R."/>
            <person name="Nguyen L."/>
            <person name="Nguyen N."/>
            <person name="Okwuonu G."/>
            <person name="Ongeri F."/>
            <person name="Pham C."/>
            <person name="Simmons D."/>
            <person name="Wilczek-Boney K."/>
            <person name="Hale W."/>
            <person name="Jakkamsetti A."/>
            <person name="Pham P."/>
            <person name="Ruth R."/>
            <person name="San Lucas F."/>
            <person name="Warren J."/>
            <person name="Zhang J."/>
            <person name="Zhao Z."/>
            <person name="Zhou C."/>
            <person name="Zhu D."/>
            <person name="Lee S."/>
            <person name="Bess C."/>
            <person name="Blankenburg K."/>
            <person name="Forbes L."/>
            <person name="Fu Q."/>
            <person name="Gubbala S."/>
            <person name="Hirani K."/>
            <person name="Jayaseelan J.C."/>
            <person name="Lara F."/>
            <person name="Munidasa M."/>
            <person name="Palculict T."/>
            <person name="Patil S."/>
            <person name="Pu L.-L."/>
            <person name="Saada N."/>
            <person name="Tang L."/>
            <person name="Weissenberger G."/>
            <person name="Zhu Y."/>
            <person name="Hemphill L."/>
            <person name="Shang Y."/>
            <person name="Youmans B."/>
            <person name="Ayvaz T."/>
            <person name="Ross M."/>
            <person name="Santibanez J."/>
            <person name="Aqrawi P."/>
            <person name="Gross S."/>
            <person name="Joshi V."/>
            <person name="Fowler G."/>
            <person name="Nazareth L."/>
            <person name="Reid J."/>
            <person name="Worley K."/>
            <person name="Petrosino J."/>
            <person name="Highlander S."/>
            <person name="Gibbs R."/>
        </authorList>
    </citation>
    <scope>NUCLEOTIDE SEQUENCE [LARGE SCALE GENOMIC DNA]</scope>
    <source>
        <strain evidence="6 7">ATCC 23263</strain>
    </source>
</reference>
<dbReference type="GO" id="GO:0046872">
    <property type="term" value="F:metal ion binding"/>
    <property type="evidence" value="ECO:0007669"/>
    <property type="project" value="InterPro"/>
</dbReference>
<evidence type="ECO:0000313" key="6">
    <source>
        <dbReference type="EMBL" id="EFV00628.1"/>
    </source>
</evidence>
<dbReference type="Proteomes" id="UP000004754">
    <property type="component" value="Unassembled WGS sequence"/>
</dbReference>
<dbReference type="Pfam" id="PF00465">
    <property type="entry name" value="Fe-ADH"/>
    <property type="match status" value="1"/>
</dbReference>
<dbReference type="OrthoDB" id="9804734at2"/>
<sequence>MTLPKIVYRLPQYTARVALPLMKFPEPPTLKGAGMVTRFPEVIATTGIRRVLVVCGPTVYASGMLSPFLDALEANGIVPVVFHGVSPNPTFKNVYAAIEMYQSHFCDSVVAFGGGSAIDCAKITAAKITNDKPIERMAGLFRLAHRLPPFFAVPTTAGSGSEASIAAVVTNEERHKKLKMADAKLCPLAVVLDPELTRSMPADVTAYAGMDALTHAVEAYIGLFDTPYVREKSLDASRRILAALPKAFDDPDDLDARLTMQEAAMDAGKAFTRAMVGYVHAIAHAVGGLYNLSHGLACAAILPRVLAFSKPVATQKLAELAYNAELGGPECSDEELADALIAEIEAMNRRFGIPQTLDALRVEDIPELARLALAEANPVYPVPRIMDYNDCIELLGKLLPEDKTPRY</sequence>
<evidence type="ECO:0000256" key="1">
    <source>
        <dbReference type="ARBA" id="ARBA00007358"/>
    </source>
</evidence>
<gene>
    <name evidence="6" type="ORF">HMP0721_2276</name>
</gene>
<proteinExistence type="inferred from homology"/>
<dbReference type="AlphaFoldDB" id="E6MJU1"/>
<evidence type="ECO:0000256" key="2">
    <source>
        <dbReference type="ARBA" id="ARBA00023002"/>
    </source>
</evidence>
<dbReference type="SUPFAM" id="SSF56796">
    <property type="entry name" value="Dehydroquinate synthase-like"/>
    <property type="match status" value="1"/>
</dbReference>
<evidence type="ECO:0000259" key="4">
    <source>
        <dbReference type="Pfam" id="PF00465"/>
    </source>
</evidence>
<dbReference type="PANTHER" id="PTHR11496:SF102">
    <property type="entry name" value="ALCOHOL DEHYDROGENASE 4"/>
    <property type="match status" value="1"/>
</dbReference>
<protein>
    <submittedName>
        <fullName evidence="6">Alcohol dehydrogenase, iron-dependent</fullName>
        <ecNumber evidence="6">1.1.1.1</ecNumber>
    </submittedName>
</protein>
<dbReference type="InterPro" id="IPR001670">
    <property type="entry name" value="ADH_Fe/GldA"/>
</dbReference>
<feature type="domain" description="Alcohol dehydrogenase iron-type/glycerol dehydrogenase GldA" evidence="4">
    <location>
        <begin position="30"/>
        <end position="194"/>
    </location>
</feature>
<dbReference type="STRING" id="887929.HMP0721_2276"/>
<dbReference type="InterPro" id="IPR018211">
    <property type="entry name" value="ADH_Fe_CS"/>
</dbReference>
<dbReference type="GO" id="GO:0004022">
    <property type="term" value="F:alcohol dehydrogenase (NAD+) activity"/>
    <property type="evidence" value="ECO:0007669"/>
    <property type="project" value="UniProtKB-EC"/>
</dbReference>
<evidence type="ECO:0000313" key="7">
    <source>
        <dbReference type="Proteomes" id="UP000004754"/>
    </source>
</evidence>
<dbReference type="PANTHER" id="PTHR11496">
    <property type="entry name" value="ALCOHOL DEHYDROGENASE"/>
    <property type="match status" value="1"/>
</dbReference>
<dbReference type="EMBL" id="AEQN01000032">
    <property type="protein sequence ID" value="EFV00628.1"/>
    <property type="molecule type" value="Genomic_DNA"/>
</dbReference>
<dbReference type="eggNOG" id="COG1454">
    <property type="taxonomic scope" value="Bacteria"/>
</dbReference>
<keyword evidence="3" id="KW-0520">NAD</keyword>